<dbReference type="Proteomes" id="UP000004416">
    <property type="component" value="Unassembled WGS sequence"/>
</dbReference>
<evidence type="ECO:0000313" key="2">
    <source>
        <dbReference type="Proteomes" id="UP000004416"/>
    </source>
</evidence>
<dbReference type="HOGENOM" id="CLU_3079157_0_0_9"/>
<sequence length="56" mass="6383">MQAGMKPSEAMVRFFITVTAEKCTVEEFPLQRKKNEKNNIIIGCLCTGWDIDFKGD</sequence>
<dbReference type="PATRIC" id="fig|537010.4.peg.688"/>
<protein>
    <submittedName>
        <fullName evidence="1">Uncharacterized protein</fullName>
    </submittedName>
</protein>
<proteinExistence type="predicted"/>
<accession>G9XIH4</accession>
<dbReference type="EMBL" id="AFZX01000020">
    <property type="protein sequence ID" value="EHL08438.1"/>
    <property type="molecule type" value="Genomic_DNA"/>
</dbReference>
<gene>
    <name evidence="1" type="ORF">HMPREF0322_00750</name>
</gene>
<evidence type="ECO:0000313" key="1">
    <source>
        <dbReference type="EMBL" id="EHL08438.1"/>
    </source>
</evidence>
<comment type="caution">
    <text evidence="1">The sequence shown here is derived from an EMBL/GenBank/DDBJ whole genome shotgun (WGS) entry which is preliminary data.</text>
</comment>
<reference evidence="1 2" key="1">
    <citation type="submission" date="2011-08" db="EMBL/GenBank/DDBJ databases">
        <authorList>
            <person name="Weinstock G."/>
            <person name="Sodergren E."/>
            <person name="Clifton S."/>
            <person name="Fulton L."/>
            <person name="Fulton B."/>
            <person name="Courtney L."/>
            <person name="Fronick C."/>
            <person name="Harrison M."/>
            <person name="Strong C."/>
            <person name="Farmer C."/>
            <person name="Delahaunty K."/>
            <person name="Markovic C."/>
            <person name="Hall O."/>
            <person name="Minx P."/>
            <person name="Tomlinson C."/>
            <person name="Mitreva M."/>
            <person name="Hou S."/>
            <person name="Chen J."/>
            <person name="Wollam A."/>
            <person name="Pepin K.H."/>
            <person name="Johnson M."/>
            <person name="Bhonagiri V."/>
            <person name="Zhang X."/>
            <person name="Suruliraj S."/>
            <person name="Warren W."/>
            <person name="Chinwalla A."/>
            <person name="Mardis E.R."/>
            <person name="Wilson R.K."/>
        </authorList>
    </citation>
    <scope>NUCLEOTIDE SEQUENCE [LARGE SCALE GENOMIC DNA]</scope>
    <source>
        <strain evidence="1 2">DP7</strain>
    </source>
</reference>
<organism evidence="1 2">
    <name type="scientific">Desulfitobacterium hafniense DP7</name>
    <dbReference type="NCBI Taxonomy" id="537010"/>
    <lineage>
        <taxon>Bacteria</taxon>
        <taxon>Bacillati</taxon>
        <taxon>Bacillota</taxon>
        <taxon>Clostridia</taxon>
        <taxon>Eubacteriales</taxon>
        <taxon>Desulfitobacteriaceae</taxon>
        <taxon>Desulfitobacterium</taxon>
    </lineage>
</organism>
<dbReference type="AlphaFoldDB" id="G9XIH4"/>
<name>G9XIH4_DESHA</name>